<dbReference type="GO" id="GO:0016747">
    <property type="term" value="F:acyltransferase activity, transferring groups other than amino-acyl groups"/>
    <property type="evidence" value="ECO:0007669"/>
    <property type="project" value="InterPro"/>
</dbReference>
<dbReference type="InterPro" id="IPR000182">
    <property type="entry name" value="GNAT_dom"/>
</dbReference>
<dbReference type="PANTHER" id="PTHR43877:SF5">
    <property type="entry name" value="BLL8307 PROTEIN"/>
    <property type="match status" value="1"/>
</dbReference>
<keyword evidence="5" id="KW-1185">Reference proteome</keyword>
<dbReference type="AlphaFoldDB" id="A0A7W5TWI9"/>
<keyword evidence="1" id="KW-0808">Transferase</keyword>
<accession>A0A7W5TWI9</accession>
<dbReference type="SUPFAM" id="SSF55729">
    <property type="entry name" value="Acyl-CoA N-acyltransferases (Nat)"/>
    <property type="match status" value="1"/>
</dbReference>
<sequence>MSPAAVVDVREARAQDYQRIADLTVAAYVNGGHMSPSAGYLQHLRQVADRAERAQLLVAEVEGVVAASVTVTDYDGDYAEVARPGEMEFRMLATAPELQGSGVARHLVRHVIAAAQARPEISAVTLCSLASMTAAHRLYGSEGFSPDPSRDFVLITPETTGRFPFFCREVRSSRAQSRRLTPIERT</sequence>
<dbReference type="PROSITE" id="PS51186">
    <property type="entry name" value="GNAT"/>
    <property type="match status" value="1"/>
</dbReference>
<dbReference type="Proteomes" id="UP000547528">
    <property type="component" value="Unassembled WGS sequence"/>
</dbReference>
<dbReference type="InterPro" id="IPR050832">
    <property type="entry name" value="Bact_Acetyltransf"/>
</dbReference>
<organism evidence="4 5">
    <name type="scientific">Garicola koreensis</name>
    <dbReference type="NCBI Taxonomy" id="1262554"/>
    <lineage>
        <taxon>Bacteria</taxon>
        <taxon>Bacillati</taxon>
        <taxon>Actinomycetota</taxon>
        <taxon>Actinomycetes</taxon>
        <taxon>Micrococcales</taxon>
        <taxon>Micrococcaceae</taxon>
        <taxon>Garicola</taxon>
    </lineage>
</organism>
<dbReference type="InterPro" id="IPR016181">
    <property type="entry name" value="Acyl_CoA_acyltransferase"/>
</dbReference>
<dbReference type="RefSeq" id="WP_183358354.1">
    <property type="nucleotide sequence ID" value="NZ_BAABKR010000011.1"/>
</dbReference>
<comment type="caution">
    <text evidence="4">The sequence shown here is derived from an EMBL/GenBank/DDBJ whole genome shotgun (WGS) entry which is preliminary data.</text>
</comment>
<dbReference type="Pfam" id="PF00583">
    <property type="entry name" value="Acetyltransf_1"/>
    <property type="match status" value="1"/>
</dbReference>
<name>A0A7W5TWI9_9MICC</name>
<keyword evidence="4" id="KW-0689">Ribosomal protein</keyword>
<feature type="domain" description="N-acetyltransferase" evidence="3">
    <location>
        <begin position="7"/>
        <end position="162"/>
    </location>
</feature>
<dbReference type="EMBL" id="JACIBT010000005">
    <property type="protein sequence ID" value="MBB3667939.1"/>
    <property type="molecule type" value="Genomic_DNA"/>
</dbReference>
<dbReference type="CDD" id="cd04301">
    <property type="entry name" value="NAT_SF"/>
    <property type="match status" value="1"/>
</dbReference>
<reference evidence="4 5" key="1">
    <citation type="submission" date="2020-08" db="EMBL/GenBank/DDBJ databases">
        <title>Sequencing the genomes of 1000 actinobacteria strains.</title>
        <authorList>
            <person name="Klenk H.-P."/>
        </authorList>
    </citation>
    <scope>NUCLEOTIDE SEQUENCE [LARGE SCALE GENOMIC DNA]</scope>
    <source>
        <strain evidence="4 5">DSM 28238</strain>
    </source>
</reference>
<dbReference type="PANTHER" id="PTHR43877">
    <property type="entry name" value="AMINOALKYLPHOSPHONATE N-ACETYLTRANSFERASE-RELATED-RELATED"/>
    <property type="match status" value="1"/>
</dbReference>
<dbReference type="GO" id="GO:0005840">
    <property type="term" value="C:ribosome"/>
    <property type="evidence" value="ECO:0007669"/>
    <property type="project" value="UniProtKB-KW"/>
</dbReference>
<evidence type="ECO:0000313" key="4">
    <source>
        <dbReference type="EMBL" id="MBB3667939.1"/>
    </source>
</evidence>
<evidence type="ECO:0000313" key="5">
    <source>
        <dbReference type="Proteomes" id="UP000547528"/>
    </source>
</evidence>
<evidence type="ECO:0000256" key="2">
    <source>
        <dbReference type="ARBA" id="ARBA00023315"/>
    </source>
</evidence>
<evidence type="ECO:0000256" key="1">
    <source>
        <dbReference type="ARBA" id="ARBA00022679"/>
    </source>
</evidence>
<keyword evidence="4" id="KW-0687">Ribonucleoprotein</keyword>
<protein>
    <submittedName>
        <fullName evidence="4">Ribosomal protein S18 acetylase RimI-like enzyme</fullName>
    </submittedName>
</protein>
<dbReference type="Gene3D" id="3.40.630.30">
    <property type="match status" value="1"/>
</dbReference>
<gene>
    <name evidence="4" type="ORF">FHX47_001562</name>
</gene>
<keyword evidence="2" id="KW-0012">Acyltransferase</keyword>
<proteinExistence type="predicted"/>
<evidence type="ECO:0000259" key="3">
    <source>
        <dbReference type="PROSITE" id="PS51186"/>
    </source>
</evidence>